<dbReference type="Pfam" id="PF06081">
    <property type="entry name" value="ArAE_1"/>
    <property type="match status" value="1"/>
</dbReference>
<dbReference type="Gene3D" id="1.20.120.940">
    <property type="entry name" value="Putative aromatic acid exporter, C-terminal domain"/>
    <property type="match status" value="1"/>
</dbReference>
<sequence length="325" mass="36977">MFGIGYRTLKTAVGASVAILIAQMLQLEFFASAGILTILCIQKTRKKSFQSAWERMLACFLGLAAAGLIFELIGYHFISVALLLLIFIPITVQLKITSGIVTSAVIMFHVYTAGALTAELMLNELALISIGVGIALLMNIYIPSNESVLDSYQEELESLYAKIFHEFAAYIKNGDNKWNGKEITEASELLINAKNLAMQNLENHIFRYEDSYYHYFKMREKQLDIIERMMPLLTSIDYHVEQADMLAAFMDDLAEGVHPANTAHLYIEKLEKLQNSFKEMPLPDTRDEFEARSALAHLVRELDQYLWIKQQFKVTKKYGVFESDK</sequence>
<keyword evidence="3 6" id="KW-0812">Transmembrane</keyword>
<dbReference type="InterPro" id="IPR038323">
    <property type="entry name" value="ArAE_1_C_sf"/>
</dbReference>
<keyword evidence="9" id="KW-1185">Reference proteome</keyword>
<dbReference type="RefSeq" id="WP_090840653.1">
    <property type="nucleotide sequence ID" value="NZ_FNIL01000001.1"/>
</dbReference>
<evidence type="ECO:0000256" key="2">
    <source>
        <dbReference type="ARBA" id="ARBA00022475"/>
    </source>
</evidence>
<keyword evidence="2" id="KW-1003">Cell membrane</keyword>
<accession>A0A1H0B2V3</accession>
<dbReference type="PANTHER" id="PTHR40064">
    <property type="entry name" value="MEMBRANE PROTEIN-RELATED"/>
    <property type="match status" value="1"/>
</dbReference>
<evidence type="ECO:0000313" key="8">
    <source>
        <dbReference type="EMBL" id="SDN39946.1"/>
    </source>
</evidence>
<feature type="transmembrane region" description="Helical" evidence="6">
    <location>
        <begin position="96"/>
        <end position="118"/>
    </location>
</feature>
<dbReference type="InterPro" id="IPR052984">
    <property type="entry name" value="UPF0421"/>
</dbReference>
<dbReference type="Proteomes" id="UP000198778">
    <property type="component" value="Unassembled WGS sequence"/>
</dbReference>
<dbReference type="InterPro" id="IPR010343">
    <property type="entry name" value="ArAE_1"/>
</dbReference>
<dbReference type="PANTHER" id="PTHR40064:SF1">
    <property type="entry name" value="MEMBRANE PROTEIN"/>
    <property type="match status" value="1"/>
</dbReference>
<gene>
    <name evidence="8" type="ORF">SAMN04488053_101729</name>
</gene>
<comment type="subcellular location">
    <subcellularLocation>
        <location evidence="1">Cell membrane</location>
        <topology evidence="1">Multi-pass membrane protein</topology>
    </subcellularLocation>
</comment>
<keyword evidence="4 6" id="KW-1133">Transmembrane helix</keyword>
<evidence type="ECO:0000256" key="6">
    <source>
        <dbReference type="SAM" id="Phobius"/>
    </source>
</evidence>
<keyword evidence="5 6" id="KW-0472">Membrane</keyword>
<evidence type="ECO:0000313" key="9">
    <source>
        <dbReference type="Proteomes" id="UP000198778"/>
    </source>
</evidence>
<evidence type="ECO:0000259" key="7">
    <source>
        <dbReference type="Pfam" id="PF11728"/>
    </source>
</evidence>
<reference evidence="9" key="1">
    <citation type="submission" date="2016-10" db="EMBL/GenBank/DDBJ databases">
        <authorList>
            <person name="Varghese N."/>
            <person name="Submissions S."/>
        </authorList>
    </citation>
    <scope>NUCLEOTIDE SEQUENCE [LARGE SCALE GENOMIC DNA]</scope>
    <source>
        <strain evidence="9">CGMCC 1.10369</strain>
    </source>
</reference>
<dbReference type="STRING" id="745820.SAMN04488053_101729"/>
<dbReference type="OrthoDB" id="357521at2"/>
<dbReference type="GO" id="GO:0005886">
    <property type="term" value="C:plasma membrane"/>
    <property type="evidence" value="ECO:0007669"/>
    <property type="project" value="UniProtKB-SubCell"/>
</dbReference>
<feature type="transmembrane region" description="Helical" evidence="6">
    <location>
        <begin position="125"/>
        <end position="142"/>
    </location>
</feature>
<evidence type="ECO:0000256" key="4">
    <source>
        <dbReference type="ARBA" id="ARBA00022989"/>
    </source>
</evidence>
<protein>
    <submittedName>
        <fullName evidence="8">Uncharacterized membrane protein YgaE, UPF0421/DUF939 family</fullName>
    </submittedName>
</protein>
<feature type="transmembrane region" description="Helical" evidence="6">
    <location>
        <begin position="12"/>
        <end position="39"/>
    </location>
</feature>
<dbReference type="Pfam" id="PF11728">
    <property type="entry name" value="ArAE_1_C"/>
    <property type="match status" value="1"/>
</dbReference>
<name>A0A1H0B2V3_9BACI</name>
<organism evidence="8 9">
    <name type="scientific">Alkalicoccus daliensis</name>
    <dbReference type="NCBI Taxonomy" id="745820"/>
    <lineage>
        <taxon>Bacteria</taxon>
        <taxon>Bacillati</taxon>
        <taxon>Bacillota</taxon>
        <taxon>Bacilli</taxon>
        <taxon>Bacillales</taxon>
        <taxon>Bacillaceae</taxon>
        <taxon>Alkalicoccus</taxon>
    </lineage>
</organism>
<dbReference type="InterPro" id="IPR021062">
    <property type="entry name" value="ArAE_1_C"/>
</dbReference>
<feature type="transmembrane region" description="Helical" evidence="6">
    <location>
        <begin position="60"/>
        <end position="90"/>
    </location>
</feature>
<proteinExistence type="predicted"/>
<evidence type="ECO:0000256" key="3">
    <source>
        <dbReference type="ARBA" id="ARBA00022692"/>
    </source>
</evidence>
<dbReference type="AlphaFoldDB" id="A0A1H0B2V3"/>
<feature type="domain" description="Putative aromatic acid exporter C-terminal" evidence="7">
    <location>
        <begin position="147"/>
        <end position="310"/>
    </location>
</feature>
<evidence type="ECO:0000256" key="5">
    <source>
        <dbReference type="ARBA" id="ARBA00023136"/>
    </source>
</evidence>
<evidence type="ECO:0000256" key="1">
    <source>
        <dbReference type="ARBA" id="ARBA00004651"/>
    </source>
</evidence>
<dbReference type="EMBL" id="FNIL01000001">
    <property type="protein sequence ID" value="SDN39946.1"/>
    <property type="molecule type" value="Genomic_DNA"/>
</dbReference>